<comment type="caution">
    <text evidence="2">The sequence shown here is derived from an EMBL/GenBank/DDBJ whole genome shotgun (WGS) entry which is preliminary data.</text>
</comment>
<feature type="region of interest" description="Disordered" evidence="1">
    <location>
        <begin position="42"/>
        <end position="87"/>
    </location>
</feature>
<dbReference type="EMBL" id="BRZM01001156">
    <property type="protein sequence ID" value="GLD72688.1"/>
    <property type="molecule type" value="Genomic_DNA"/>
</dbReference>
<feature type="region of interest" description="Disordered" evidence="1">
    <location>
        <begin position="119"/>
        <end position="250"/>
    </location>
</feature>
<protein>
    <submittedName>
        <fullName evidence="2">Xylosyltransferase 1-like protein</fullName>
    </submittedName>
</protein>
<sequence length="351" mass="38610">MNGNPCARRLARRSRSALLLAALAVLLVQTLIVWNFSSLDSAGGDGGARSREKREDRAGGLNKADREHPRRGLRRTGDPPPPPLLGKAAARHKLQADVYHSHLALKRNFAWTATITNRSPKTLTPSTATATWERSPNTTQRPSETANESWTRPRTPPAGAHRPPPPRSPIRIRAQQSRSQSQSGAEGAEQPQEIGRAKPSLSRAKSRECRAADSGGKANANACGRGTPQTLPSRFRNDRLLGPGRPRSVPRQFQPFKAIYHTSHSLLHPRRPEVQLLSTERSCLCPASTQTPGHSHGWPPSGAGQPVDQVYLRSMEWSPQNGLHWSWDFSINLSAADHPIRCERAVSHRES</sequence>
<keyword evidence="3" id="KW-1185">Reference proteome</keyword>
<evidence type="ECO:0000313" key="2">
    <source>
        <dbReference type="EMBL" id="GLD72688.1"/>
    </source>
</evidence>
<accession>A0AAD3NGQ8</accession>
<feature type="compositionally biased region" description="Low complexity" evidence="1">
    <location>
        <begin position="169"/>
        <end position="183"/>
    </location>
</feature>
<organism evidence="2 3">
    <name type="scientific">Lates japonicus</name>
    <name type="common">Japanese lates</name>
    <dbReference type="NCBI Taxonomy" id="270547"/>
    <lineage>
        <taxon>Eukaryota</taxon>
        <taxon>Metazoa</taxon>
        <taxon>Chordata</taxon>
        <taxon>Craniata</taxon>
        <taxon>Vertebrata</taxon>
        <taxon>Euteleostomi</taxon>
        <taxon>Actinopterygii</taxon>
        <taxon>Neopterygii</taxon>
        <taxon>Teleostei</taxon>
        <taxon>Neoteleostei</taxon>
        <taxon>Acanthomorphata</taxon>
        <taxon>Carangaria</taxon>
        <taxon>Carangaria incertae sedis</taxon>
        <taxon>Centropomidae</taxon>
        <taxon>Lates</taxon>
    </lineage>
</organism>
<gene>
    <name evidence="2" type="ORF">AKAME5_002401300</name>
</gene>
<proteinExistence type="predicted"/>
<dbReference type="Proteomes" id="UP001279410">
    <property type="component" value="Unassembled WGS sequence"/>
</dbReference>
<evidence type="ECO:0000313" key="3">
    <source>
        <dbReference type="Proteomes" id="UP001279410"/>
    </source>
</evidence>
<evidence type="ECO:0000256" key="1">
    <source>
        <dbReference type="SAM" id="MobiDB-lite"/>
    </source>
</evidence>
<dbReference type="AlphaFoldDB" id="A0AAD3NGQ8"/>
<feature type="compositionally biased region" description="Basic and acidic residues" evidence="1">
    <location>
        <begin position="48"/>
        <end position="70"/>
    </location>
</feature>
<reference evidence="2" key="1">
    <citation type="submission" date="2022-08" db="EMBL/GenBank/DDBJ databases">
        <title>Genome sequencing of akame (Lates japonicus).</title>
        <authorList>
            <person name="Hashiguchi Y."/>
            <person name="Takahashi H."/>
        </authorList>
    </citation>
    <scope>NUCLEOTIDE SEQUENCE</scope>
    <source>
        <strain evidence="2">Kochi</strain>
    </source>
</reference>
<name>A0AAD3NGQ8_LATJO</name>
<feature type="compositionally biased region" description="Polar residues" evidence="1">
    <location>
        <begin position="119"/>
        <end position="150"/>
    </location>
</feature>